<dbReference type="PANTHER" id="PTHR42791:SF1">
    <property type="entry name" value="N-ACETYLTRANSFERASE DOMAIN-CONTAINING PROTEIN"/>
    <property type="match status" value="1"/>
</dbReference>
<comment type="caution">
    <text evidence="2">The sequence shown here is derived from an EMBL/GenBank/DDBJ whole genome shotgun (WGS) entry which is preliminary data.</text>
</comment>
<proteinExistence type="predicted"/>
<dbReference type="Pfam" id="PF00583">
    <property type="entry name" value="Acetyltransf_1"/>
    <property type="match status" value="1"/>
</dbReference>
<keyword evidence="2" id="KW-0808">Transferase</keyword>
<dbReference type="RefSeq" id="WP_225975185.1">
    <property type="nucleotide sequence ID" value="NZ_CP042432.1"/>
</dbReference>
<dbReference type="InterPro" id="IPR016181">
    <property type="entry name" value="Acyl_CoA_acyltransferase"/>
</dbReference>
<evidence type="ECO:0000313" key="3">
    <source>
        <dbReference type="Proteomes" id="UP000295807"/>
    </source>
</evidence>
<dbReference type="InterPro" id="IPR000182">
    <property type="entry name" value="GNAT_dom"/>
</dbReference>
<evidence type="ECO:0000259" key="1">
    <source>
        <dbReference type="PROSITE" id="PS51186"/>
    </source>
</evidence>
<organism evidence="2 3">
    <name type="scientific">Anseongella ginsenosidimutans</name>
    <dbReference type="NCBI Taxonomy" id="496056"/>
    <lineage>
        <taxon>Bacteria</taxon>
        <taxon>Pseudomonadati</taxon>
        <taxon>Bacteroidota</taxon>
        <taxon>Sphingobacteriia</taxon>
        <taxon>Sphingobacteriales</taxon>
        <taxon>Sphingobacteriaceae</taxon>
        <taxon>Anseongella</taxon>
    </lineage>
</organism>
<sequence>MMRKASYRDKTRVADILTRAFDANESVNYVIPRDSRRKQRIRALMNYSFDVCFAFGDVFLSHDGNACALVMYPDKKKTTLRSVFLDARLVCSGTGIRNIKKVLRRESLIKKTQPREPMYYLWFIGVEPGRQHRGAGSRLLRELIDHSEEMRRAMFLETSTRRNLPWYEQFGLKVYAELDLGYTLYFLRRQKASAATNTGRG</sequence>
<dbReference type="Gene3D" id="3.40.630.30">
    <property type="match status" value="1"/>
</dbReference>
<dbReference type="Proteomes" id="UP000295807">
    <property type="component" value="Unassembled WGS sequence"/>
</dbReference>
<keyword evidence="3" id="KW-1185">Reference proteome</keyword>
<dbReference type="SUPFAM" id="SSF55729">
    <property type="entry name" value="Acyl-CoA N-acyltransferases (Nat)"/>
    <property type="match status" value="1"/>
</dbReference>
<dbReference type="EMBL" id="SMAD01000002">
    <property type="protein sequence ID" value="TCS89014.1"/>
    <property type="molecule type" value="Genomic_DNA"/>
</dbReference>
<dbReference type="CDD" id="cd04301">
    <property type="entry name" value="NAT_SF"/>
    <property type="match status" value="1"/>
</dbReference>
<name>A0A4R3KVP1_9SPHI</name>
<dbReference type="GO" id="GO:0016747">
    <property type="term" value="F:acyltransferase activity, transferring groups other than amino-acyl groups"/>
    <property type="evidence" value="ECO:0007669"/>
    <property type="project" value="InterPro"/>
</dbReference>
<reference evidence="2 3" key="1">
    <citation type="submission" date="2019-03" db="EMBL/GenBank/DDBJ databases">
        <title>Genomic Encyclopedia of Type Strains, Phase IV (KMG-IV): sequencing the most valuable type-strain genomes for metagenomic binning, comparative biology and taxonomic classification.</title>
        <authorList>
            <person name="Goeker M."/>
        </authorList>
    </citation>
    <scope>NUCLEOTIDE SEQUENCE [LARGE SCALE GENOMIC DNA]</scope>
    <source>
        <strain evidence="2 3">DSM 21100</strain>
    </source>
</reference>
<dbReference type="PROSITE" id="PS51186">
    <property type="entry name" value="GNAT"/>
    <property type="match status" value="1"/>
</dbReference>
<dbReference type="InterPro" id="IPR052523">
    <property type="entry name" value="Trichothecene_AcTrans"/>
</dbReference>
<evidence type="ECO:0000313" key="2">
    <source>
        <dbReference type="EMBL" id="TCS89014.1"/>
    </source>
</evidence>
<accession>A0A4R3KVP1</accession>
<feature type="domain" description="N-acetyltransferase" evidence="1">
    <location>
        <begin position="39"/>
        <end position="190"/>
    </location>
</feature>
<dbReference type="PANTHER" id="PTHR42791">
    <property type="entry name" value="GNAT FAMILY ACETYLTRANSFERASE"/>
    <property type="match status" value="1"/>
</dbReference>
<protein>
    <submittedName>
        <fullName evidence="2">Acetyltransferase (GNAT) family protein</fullName>
    </submittedName>
</protein>
<gene>
    <name evidence="2" type="ORF">EDD80_102205</name>
</gene>
<dbReference type="AlphaFoldDB" id="A0A4R3KVP1"/>